<dbReference type="RefSeq" id="WP_138185484.1">
    <property type="nucleotide sequence ID" value="NZ_LS992241.1"/>
</dbReference>
<dbReference type="PANTHER" id="PTHR43046:SF2">
    <property type="entry name" value="8-OXO-DGTP DIPHOSPHATASE-RELATED"/>
    <property type="match status" value="1"/>
</dbReference>
<dbReference type="PROSITE" id="PS00893">
    <property type="entry name" value="NUDIX_BOX"/>
    <property type="match status" value="1"/>
</dbReference>
<reference evidence="6" key="1">
    <citation type="submission" date="2018-08" db="EMBL/GenBank/DDBJ databases">
        <authorList>
            <person name="Chevrot R."/>
        </authorList>
    </citation>
    <scope>NUCLEOTIDE SEQUENCE [LARGE SCALE GENOMIC DNA]</scope>
</reference>
<keyword evidence="2 3" id="KW-0378">Hydrolase</keyword>
<gene>
    <name evidence="5" type="ORF">PBLR_11795</name>
</gene>
<dbReference type="InterPro" id="IPR000086">
    <property type="entry name" value="NUDIX_hydrolase_dom"/>
</dbReference>
<proteinExistence type="inferred from homology"/>
<dbReference type="SUPFAM" id="SSF55811">
    <property type="entry name" value="Nudix"/>
    <property type="match status" value="1"/>
</dbReference>
<dbReference type="Gene3D" id="3.90.79.10">
    <property type="entry name" value="Nucleoside Triphosphate Pyrophosphohydrolase"/>
    <property type="match status" value="1"/>
</dbReference>
<name>A0A383R9B2_PAEAL</name>
<dbReference type="PANTHER" id="PTHR43046">
    <property type="entry name" value="GDP-MANNOSE MANNOSYL HYDROLASE"/>
    <property type="match status" value="1"/>
</dbReference>
<evidence type="ECO:0000313" key="6">
    <source>
        <dbReference type="Proteomes" id="UP000304148"/>
    </source>
</evidence>
<feature type="domain" description="Nudix hydrolase" evidence="4">
    <location>
        <begin position="16"/>
        <end position="147"/>
    </location>
</feature>
<evidence type="ECO:0000313" key="5">
    <source>
        <dbReference type="EMBL" id="SYX83373.1"/>
    </source>
</evidence>
<dbReference type="InterPro" id="IPR020084">
    <property type="entry name" value="NUDIX_hydrolase_CS"/>
</dbReference>
<dbReference type="EMBL" id="LS992241">
    <property type="protein sequence ID" value="SYX83373.1"/>
    <property type="molecule type" value="Genomic_DNA"/>
</dbReference>
<evidence type="ECO:0000256" key="2">
    <source>
        <dbReference type="ARBA" id="ARBA00022801"/>
    </source>
</evidence>
<dbReference type="CDD" id="cd04677">
    <property type="entry name" value="NUDIX_Hydrolase"/>
    <property type="match status" value="1"/>
</dbReference>
<evidence type="ECO:0000259" key="4">
    <source>
        <dbReference type="PROSITE" id="PS51462"/>
    </source>
</evidence>
<dbReference type="InterPro" id="IPR020476">
    <property type="entry name" value="Nudix_hydrolase"/>
</dbReference>
<accession>A0A383R9B2</accession>
<dbReference type="Pfam" id="PF00293">
    <property type="entry name" value="NUDIX"/>
    <property type="match status" value="1"/>
</dbReference>
<comment type="cofactor">
    <cofactor evidence="1">
        <name>Mg(2+)</name>
        <dbReference type="ChEBI" id="CHEBI:18420"/>
    </cofactor>
</comment>
<organism evidence="5 6">
    <name type="scientific">Paenibacillus alvei</name>
    <name type="common">Bacillus alvei</name>
    <dbReference type="NCBI Taxonomy" id="44250"/>
    <lineage>
        <taxon>Bacteria</taxon>
        <taxon>Bacillati</taxon>
        <taxon>Bacillota</taxon>
        <taxon>Bacilli</taxon>
        <taxon>Bacillales</taxon>
        <taxon>Paenibacillaceae</taxon>
        <taxon>Paenibacillus</taxon>
    </lineage>
</organism>
<dbReference type="InterPro" id="IPR015797">
    <property type="entry name" value="NUDIX_hydrolase-like_dom_sf"/>
</dbReference>
<protein>
    <submittedName>
        <fullName evidence="5">MutT/nudix family protein</fullName>
    </submittedName>
</protein>
<evidence type="ECO:0000256" key="1">
    <source>
        <dbReference type="ARBA" id="ARBA00001946"/>
    </source>
</evidence>
<dbReference type="PROSITE" id="PS51462">
    <property type="entry name" value="NUDIX"/>
    <property type="match status" value="1"/>
</dbReference>
<dbReference type="Proteomes" id="UP000304148">
    <property type="component" value="Chromosome"/>
</dbReference>
<dbReference type="PRINTS" id="PR00502">
    <property type="entry name" value="NUDIXFAMILY"/>
</dbReference>
<comment type="similarity">
    <text evidence="3">Belongs to the Nudix hydrolase family.</text>
</comment>
<dbReference type="AlphaFoldDB" id="A0A383R9B2"/>
<dbReference type="GO" id="GO:0016787">
    <property type="term" value="F:hydrolase activity"/>
    <property type="evidence" value="ECO:0007669"/>
    <property type="project" value="UniProtKB-KW"/>
</dbReference>
<evidence type="ECO:0000256" key="3">
    <source>
        <dbReference type="RuleBase" id="RU003476"/>
    </source>
</evidence>
<sequence length="151" mass="16988">MGYISELRKVVGTKPLLLVGACVLVFNEEGHLLLQKRTDTLDWGTIGGALELGESMEEAAHRELYEETGLRAGGMKFITLLSGADMYFQYPHGDEVYNVMAVYEAIDVKGTPIVNDHEGLDVKYFSLDEPIPDLNPFNEKYLRKAGYIQKW</sequence>